<sequence>MCPPRGHVGPFWGWCAAGVGKEPALAVDIPGTAGGKCCPLGALSRAPDPSPRAKPPPRVCTLAPGSALPPPPHTHTHTHTLSLSLSVNSSAPAQTRGGDGMDDLQSTLLEGHKIARPDLDLSAINGKLSPLTLLLTSLFKSEISMYKSSDPDDVIGMLESQALLLNYASMKIEKNIAQLEEKGERNLSILCEEKEKQQKKLYELKRQLSIKKREQKLEEVLDKQIEVLAPLLTVCEQFKEEYKTFATALDTTRHELPMKNIHMEGNRQKYLEDLQKHLAVTQSLLVEAVPGYLEENSKAFPVLKELKEVALKMDAELERSFKQVQDLSFEISKEVSLHNQKVCEETHGMETLKHWYFDYRARDLFPREMWTQLTFCQYVDAGPNVCETVHY</sequence>
<dbReference type="AlphaFoldDB" id="A0A8C3RZL6"/>
<keyword evidence="3" id="KW-1185">Reference proteome</keyword>
<dbReference type="Ensembl" id="ENSCSRT00000007161.1">
    <property type="protein sequence ID" value="ENSCSRP00000006945.1"/>
    <property type="gene ID" value="ENSCSRG00000005124.1"/>
</dbReference>
<reference evidence="2" key="1">
    <citation type="submission" date="2025-08" db="UniProtKB">
        <authorList>
            <consortium name="Ensembl"/>
        </authorList>
    </citation>
    <scope>IDENTIFICATION</scope>
</reference>
<accession>A0A8C3RZL6</accession>
<name>A0A8C3RZL6_CHESE</name>
<reference evidence="2" key="2">
    <citation type="submission" date="2025-09" db="UniProtKB">
        <authorList>
            <consortium name="Ensembl"/>
        </authorList>
    </citation>
    <scope>IDENTIFICATION</scope>
</reference>
<evidence type="ECO:0000313" key="2">
    <source>
        <dbReference type="Ensembl" id="ENSCSRP00000006945.1"/>
    </source>
</evidence>
<protein>
    <submittedName>
        <fullName evidence="2">HAUS augmin like complex subunit 8</fullName>
    </submittedName>
</protein>
<dbReference type="Proteomes" id="UP000694403">
    <property type="component" value="Unplaced"/>
</dbReference>
<evidence type="ECO:0000313" key="3">
    <source>
        <dbReference type="Proteomes" id="UP000694403"/>
    </source>
</evidence>
<feature type="coiled-coil region" evidence="1">
    <location>
        <begin position="187"/>
        <end position="214"/>
    </location>
</feature>
<proteinExistence type="predicted"/>
<organism evidence="2 3">
    <name type="scientific">Chelydra serpentina</name>
    <name type="common">Snapping turtle</name>
    <name type="synonym">Testudo serpentina</name>
    <dbReference type="NCBI Taxonomy" id="8475"/>
    <lineage>
        <taxon>Eukaryota</taxon>
        <taxon>Metazoa</taxon>
        <taxon>Chordata</taxon>
        <taxon>Craniata</taxon>
        <taxon>Vertebrata</taxon>
        <taxon>Euteleostomi</taxon>
        <taxon>Archelosauria</taxon>
        <taxon>Testudinata</taxon>
        <taxon>Testudines</taxon>
        <taxon>Cryptodira</taxon>
        <taxon>Durocryptodira</taxon>
        <taxon>Americhelydia</taxon>
        <taxon>Chelydroidea</taxon>
        <taxon>Chelydridae</taxon>
        <taxon>Chelydra</taxon>
    </lineage>
</organism>
<keyword evidence="1" id="KW-0175">Coiled coil</keyword>
<evidence type="ECO:0000256" key="1">
    <source>
        <dbReference type="SAM" id="Coils"/>
    </source>
</evidence>